<keyword evidence="4" id="KW-1185">Reference proteome</keyword>
<organism evidence="3 4">
    <name type="scientific">Acaromyces ingoldii</name>
    <dbReference type="NCBI Taxonomy" id="215250"/>
    <lineage>
        <taxon>Eukaryota</taxon>
        <taxon>Fungi</taxon>
        <taxon>Dikarya</taxon>
        <taxon>Basidiomycota</taxon>
        <taxon>Ustilaginomycotina</taxon>
        <taxon>Exobasidiomycetes</taxon>
        <taxon>Exobasidiales</taxon>
        <taxon>Cryptobasidiaceae</taxon>
        <taxon>Acaromyces</taxon>
    </lineage>
</organism>
<gene>
    <name evidence="3" type="ORF">FA10DRAFT_269607</name>
</gene>
<dbReference type="Proteomes" id="UP000245768">
    <property type="component" value="Unassembled WGS sequence"/>
</dbReference>
<evidence type="ECO:0000256" key="1">
    <source>
        <dbReference type="SAM" id="MobiDB-lite"/>
    </source>
</evidence>
<dbReference type="RefSeq" id="XP_025374190.1">
    <property type="nucleotide sequence ID" value="XM_025522813.1"/>
</dbReference>
<feature type="compositionally biased region" description="Basic and acidic residues" evidence="1">
    <location>
        <begin position="269"/>
        <end position="286"/>
    </location>
</feature>
<evidence type="ECO:0008006" key="5">
    <source>
        <dbReference type="Google" id="ProtNLM"/>
    </source>
</evidence>
<feature type="compositionally biased region" description="Basic and acidic residues" evidence="1">
    <location>
        <begin position="247"/>
        <end position="257"/>
    </location>
</feature>
<sequence>MFAASLSLRPTILIAFTVGFVLLSLPVDAKTRHTDLNGHNIRIARCQTGGDVIYQDTTGHLKGFETFTCSDVGGQKCTCDHRLTAAQCVVNFVIECKGINGDMNMEKLTYQQLNSLPEYENDPTKNPNINIPSIPTITVKNPKQDPNPLQNYPQWPQQPQWQQNYNPTYGYNNNGFNNYNNGFNNYNNGFNNYNPYPYQTYPFNNNPYNNEHFGNQFQKRDGQYGPSFDQYLSSRSSHAPLERRRRSSNDGPKRLDGNESADSAAAETRSVDDEAAKEPNKEDSTP</sequence>
<evidence type="ECO:0000256" key="2">
    <source>
        <dbReference type="SAM" id="SignalP"/>
    </source>
</evidence>
<feature type="compositionally biased region" description="Low complexity" evidence="1">
    <location>
        <begin position="201"/>
        <end position="210"/>
    </location>
</feature>
<protein>
    <recommendedName>
        <fullName evidence="5">Cyanovirin-N domain-containing protein</fullName>
    </recommendedName>
</protein>
<feature type="chain" id="PRO_5016311289" description="Cyanovirin-N domain-containing protein" evidence="2">
    <location>
        <begin position="30"/>
        <end position="286"/>
    </location>
</feature>
<feature type="region of interest" description="Disordered" evidence="1">
    <location>
        <begin position="119"/>
        <end position="169"/>
    </location>
</feature>
<evidence type="ECO:0000313" key="4">
    <source>
        <dbReference type="Proteomes" id="UP000245768"/>
    </source>
</evidence>
<feature type="region of interest" description="Disordered" evidence="1">
    <location>
        <begin position="201"/>
        <end position="286"/>
    </location>
</feature>
<feature type="compositionally biased region" description="Low complexity" evidence="1">
    <location>
        <begin position="124"/>
        <end position="138"/>
    </location>
</feature>
<evidence type="ECO:0000313" key="3">
    <source>
        <dbReference type="EMBL" id="PWN86992.1"/>
    </source>
</evidence>
<dbReference type="EMBL" id="KZ819641">
    <property type="protein sequence ID" value="PWN86992.1"/>
    <property type="molecule type" value="Genomic_DNA"/>
</dbReference>
<dbReference type="AlphaFoldDB" id="A0A316YCK8"/>
<feature type="signal peptide" evidence="2">
    <location>
        <begin position="1"/>
        <end position="29"/>
    </location>
</feature>
<dbReference type="GeneID" id="37044729"/>
<reference evidence="3 4" key="1">
    <citation type="journal article" date="2018" name="Mol. Biol. Evol.">
        <title>Broad Genomic Sampling Reveals a Smut Pathogenic Ancestry of the Fungal Clade Ustilaginomycotina.</title>
        <authorList>
            <person name="Kijpornyongpan T."/>
            <person name="Mondo S.J."/>
            <person name="Barry K."/>
            <person name="Sandor L."/>
            <person name="Lee J."/>
            <person name="Lipzen A."/>
            <person name="Pangilinan J."/>
            <person name="LaButti K."/>
            <person name="Hainaut M."/>
            <person name="Henrissat B."/>
            <person name="Grigoriev I.V."/>
            <person name="Spatafora J.W."/>
            <person name="Aime M.C."/>
        </authorList>
    </citation>
    <scope>NUCLEOTIDE SEQUENCE [LARGE SCALE GENOMIC DNA]</scope>
    <source>
        <strain evidence="3 4">MCA 4198</strain>
    </source>
</reference>
<dbReference type="InParanoid" id="A0A316YCK8"/>
<keyword evidence="2" id="KW-0732">Signal</keyword>
<proteinExistence type="predicted"/>
<feature type="compositionally biased region" description="Low complexity" evidence="1">
    <location>
        <begin position="146"/>
        <end position="169"/>
    </location>
</feature>
<name>A0A316YCK8_9BASI</name>
<accession>A0A316YCK8</accession>